<comment type="caution">
    <text evidence="1">The sequence shown here is derived from an EMBL/GenBank/DDBJ whole genome shotgun (WGS) entry which is preliminary data.</text>
</comment>
<dbReference type="AlphaFoldDB" id="A0A645BE25"/>
<reference evidence="1" key="1">
    <citation type="submission" date="2019-08" db="EMBL/GenBank/DDBJ databases">
        <authorList>
            <person name="Kucharzyk K."/>
            <person name="Murdoch R.W."/>
            <person name="Higgins S."/>
            <person name="Loffler F."/>
        </authorList>
    </citation>
    <scope>NUCLEOTIDE SEQUENCE</scope>
</reference>
<name>A0A645BE25_9ZZZZ</name>
<accession>A0A645BE25</accession>
<proteinExistence type="predicted"/>
<gene>
    <name evidence="1" type="ORF">SDC9_110246</name>
</gene>
<dbReference type="EMBL" id="VSSQ01019370">
    <property type="protein sequence ID" value="MPM63366.1"/>
    <property type="molecule type" value="Genomic_DNA"/>
</dbReference>
<protein>
    <submittedName>
        <fullName evidence="1">Uncharacterized protein</fullName>
    </submittedName>
</protein>
<evidence type="ECO:0000313" key="1">
    <source>
        <dbReference type="EMBL" id="MPM63366.1"/>
    </source>
</evidence>
<organism evidence="1">
    <name type="scientific">bioreactor metagenome</name>
    <dbReference type="NCBI Taxonomy" id="1076179"/>
    <lineage>
        <taxon>unclassified sequences</taxon>
        <taxon>metagenomes</taxon>
        <taxon>ecological metagenomes</taxon>
    </lineage>
</organism>
<sequence>MEKSMMDFDAELKQAVKKGNIPKAKEVAVAYFVTHPSLEVVSFSQGGVCYEIKRHEGNIIFFQEV</sequence>